<dbReference type="EMBL" id="LR882967">
    <property type="protein sequence ID" value="CAD5927702.1"/>
    <property type="molecule type" value="Genomic_DNA"/>
</dbReference>
<dbReference type="Pfam" id="PF18480">
    <property type="entry name" value="DUF5615"/>
    <property type="match status" value="1"/>
</dbReference>
<organism evidence="2 3">
    <name type="scientific">Planktothrix pseudagardhii</name>
    <dbReference type="NCBI Taxonomy" id="132604"/>
    <lineage>
        <taxon>Bacteria</taxon>
        <taxon>Bacillati</taxon>
        <taxon>Cyanobacteriota</taxon>
        <taxon>Cyanophyceae</taxon>
        <taxon>Oscillatoriophycideae</taxon>
        <taxon>Oscillatoriales</taxon>
        <taxon>Microcoleaceae</taxon>
        <taxon>Planktothrix</taxon>
    </lineage>
</organism>
<dbReference type="RefSeq" id="WP_254173205.1">
    <property type="nucleotide sequence ID" value="NZ_LR882967.1"/>
</dbReference>
<protein>
    <recommendedName>
        <fullName evidence="1">DUF5615 domain-containing protein</fullName>
    </recommendedName>
</protein>
<dbReference type="KEGG" id="ppsu:NO713_01083"/>
<reference evidence="2" key="1">
    <citation type="submission" date="2020-09" db="EMBL/GenBank/DDBJ databases">
        <authorList>
            <person name="Blom J."/>
        </authorList>
    </citation>
    <scope>NUCLEOTIDE SEQUENCE</scope>
    <source>
        <strain evidence="2">No.713</strain>
    </source>
</reference>
<gene>
    <name evidence="2" type="ORF">NO713_01083</name>
</gene>
<keyword evidence="3" id="KW-1185">Reference proteome</keyword>
<sequence>MKLLFDHNLSPRLVNRLTDIFPESNHVDNLGLAQTDDSDVWVYAQNNGFAIATKDSDYNELLMLRGFPPKIIWIRRGNCSTSEIEAMLRTHINDIQTLFDDSSLGILTLY</sequence>
<name>A0A9W4G4E6_9CYAN</name>
<evidence type="ECO:0000313" key="2">
    <source>
        <dbReference type="EMBL" id="CAD5927702.1"/>
    </source>
</evidence>
<dbReference type="InterPro" id="IPR041049">
    <property type="entry name" value="DUF5615"/>
</dbReference>
<proteinExistence type="predicted"/>
<feature type="domain" description="DUF5615" evidence="1">
    <location>
        <begin position="1"/>
        <end position="109"/>
    </location>
</feature>
<dbReference type="Proteomes" id="UP001153719">
    <property type="component" value="Chromosome"/>
</dbReference>
<evidence type="ECO:0000259" key="1">
    <source>
        <dbReference type="Pfam" id="PF18480"/>
    </source>
</evidence>
<accession>A0A9W4G4E6</accession>
<evidence type="ECO:0000313" key="3">
    <source>
        <dbReference type="Proteomes" id="UP001153719"/>
    </source>
</evidence>
<dbReference type="AlphaFoldDB" id="A0A9W4G4E6"/>